<dbReference type="Pfam" id="PF00510">
    <property type="entry name" value="COX3"/>
    <property type="match status" value="1"/>
</dbReference>
<feature type="transmembrane region" description="Helical" evidence="8">
    <location>
        <begin position="176"/>
        <end position="194"/>
    </location>
</feature>
<evidence type="ECO:0000256" key="4">
    <source>
        <dbReference type="ARBA" id="ARBA00022692"/>
    </source>
</evidence>
<comment type="subcellular location">
    <subcellularLocation>
        <location evidence="1 7">Cell membrane</location>
        <topology evidence="1 7">Multi-pass membrane protein</topology>
    </subcellularLocation>
</comment>
<evidence type="ECO:0000256" key="7">
    <source>
        <dbReference type="RuleBase" id="RU003376"/>
    </source>
</evidence>
<dbReference type="AlphaFoldDB" id="A0A4V5NZ99"/>
<dbReference type="RefSeq" id="WP_136835867.1">
    <property type="nucleotide sequence ID" value="NZ_SWBQ01000002.1"/>
</dbReference>
<feature type="transmembrane region" description="Helical" evidence="8">
    <location>
        <begin position="92"/>
        <end position="110"/>
    </location>
</feature>
<proteinExistence type="inferred from homology"/>
<evidence type="ECO:0000259" key="9">
    <source>
        <dbReference type="PROSITE" id="PS50253"/>
    </source>
</evidence>
<dbReference type="InterPro" id="IPR000298">
    <property type="entry name" value="Cyt_c_oxidase-like_su3"/>
</dbReference>
<dbReference type="Gene3D" id="1.20.120.80">
    <property type="entry name" value="Cytochrome c oxidase, subunit III, four-helix bundle"/>
    <property type="match status" value="1"/>
</dbReference>
<dbReference type="GO" id="GO:0005886">
    <property type="term" value="C:plasma membrane"/>
    <property type="evidence" value="ECO:0007669"/>
    <property type="project" value="UniProtKB-SubCell"/>
</dbReference>
<keyword evidence="11" id="KW-1185">Reference proteome</keyword>
<dbReference type="EMBL" id="SWBQ01000002">
    <property type="protein sequence ID" value="TKC07538.1"/>
    <property type="molecule type" value="Genomic_DNA"/>
</dbReference>
<dbReference type="OrthoDB" id="679789at2"/>
<evidence type="ECO:0000256" key="3">
    <source>
        <dbReference type="ARBA" id="ARBA00022475"/>
    </source>
</evidence>
<feature type="domain" description="Heme-copper oxidase subunit III family profile" evidence="9">
    <location>
        <begin position="1"/>
        <end position="196"/>
    </location>
</feature>
<evidence type="ECO:0000256" key="8">
    <source>
        <dbReference type="SAM" id="Phobius"/>
    </source>
</evidence>
<evidence type="ECO:0000256" key="1">
    <source>
        <dbReference type="ARBA" id="ARBA00004651"/>
    </source>
</evidence>
<dbReference type="PROSITE" id="PS50253">
    <property type="entry name" value="COX3"/>
    <property type="match status" value="1"/>
</dbReference>
<keyword evidence="6 8" id="KW-0472">Membrane</keyword>
<dbReference type="GO" id="GO:0019646">
    <property type="term" value="P:aerobic electron transport chain"/>
    <property type="evidence" value="ECO:0007669"/>
    <property type="project" value="InterPro"/>
</dbReference>
<organism evidence="10 11">
    <name type="scientific">Pedobacter frigoris</name>
    <dbReference type="NCBI Taxonomy" id="2571272"/>
    <lineage>
        <taxon>Bacteria</taxon>
        <taxon>Pseudomonadati</taxon>
        <taxon>Bacteroidota</taxon>
        <taxon>Sphingobacteriia</taxon>
        <taxon>Sphingobacteriales</taxon>
        <taxon>Sphingobacteriaceae</taxon>
        <taxon>Pedobacter</taxon>
    </lineage>
</organism>
<accession>A0A4V5NZ99</accession>
<dbReference type="PANTHER" id="PTHR11403:SF2">
    <property type="entry name" value="CYTOCHROME BO(3) UBIQUINOL OXIDASE SUBUNIT 3"/>
    <property type="match status" value="1"/>
</dbReference>
<dbReference type="GO" id="GO:0004129">
    <property type="term" value="F:cytochrome-c oxidase activity"/>
    <property type="evidence" value="ECO:0007669"/>
    <property type="project" value="InterPro"/>
</dbReference>
<feature type="transmembrane region" description="Helical" evidence="8">
    <location>
        <begin position="130"/>
        <end position="155"/>
    </location>
</feature>
<name>A0A4V5NZ99_9SPHI</name>
<evidence type="ECO:0000313" key="10">
    <source>
        <dbReference type="EMBL" id="TKC07538.1"/>
    </source>
</evidence>
<evidence type="ECO:0000313" key="11">
    <source>
        <dbReference type="Proteomes" id="UP000307244"/>
    </source>
</evidence>
<keyword evidence="5 8" id="KW-1133">Transmembrane helix</keyword>
<evidence type="ECO:0000256" key="5">
    <source>
        <dbReference type="ARBA" id="ARBA00022989"/>
    </source>
</evidence>
<gene>
    <name evidence="10" type="ORF">FA047_09855</name>
</gene>
<dbReference type="InterPro" id="IPR035973">
    <property type="entry name" value="Cyt_c_oxidase_su3-like_sf"/>
</dbReference>
<dbReference type="CDD" id="cd00386">
    <property type="entry name" value="Heme_Cu_Oxidase_III_like"/>
    <property type="match status" value="1"/>
</dbReference>
<comment type="similarity">
    <text evidence="2 7">Belongs to the cytochrome c oxidase subunit 3 family.</text>
</comment>
<reference evidence="10 11" key="1">
    <citation type="submission" date="2019-04" db="EMBL/GenBank/DDBJ databases">
        <title>Pedobacter sp. RP-3-15 sp. nov., isolated from Arctic soil.</title>
        <authorList>
            <person name="Dahal R.H."/>
            <person name="Kim D.-U."/>
        </authorList>
    </citation>
    <scope>NUCLEOTIDE SEQUENCE [LARGE SCALE GENOMIC DNA]</scope>
    <source>
        <strain evidence="10 11">RP-3-15</strain>
    </source>
</reference>
<dbReference type="InterPro" id="IPR013833">
    <property type="entry name" value="Cyt_c_oxidase_su3_a-hlx"/>
</dbReference>
<dbReference type="PANTHER" id="PTHR11403">
    <property type="entry name" value="CYTOCHROME C OXIDASE SUBUNIT III"/>
    <property type="match status" value="1"/>
</dbReference>
<keyword evidence="4 7" id="KW-0812">Transmembrane</keyword>
<comment type="caution">
    <text evidence="10">The sequence shown here is derived from an EMBL/GenBank/DDBJ whole genome shotgun (WGS) entry which is preliminary data.</text>
</comment>
<keyword evidence="3" id="KW-1003">Cell membrane</keyword>
<dbReference type="SUPFAM" id="SSF81452">
    <property type="entry name" value="Cytochrome c oxidase subunit III-like"/>
    <property type="match status" value="1"/>
</dbReference>
<evidence type="ECO:0000256" key="6">
    <source>
        <dbReference type="ARBA" id="ARBA00023136"/>
    </source>
</evidence>
<protein>
    <submittedName>
        <fullName evidence="10">Heme-copper oxidase subunit III</fullName>
    </submittedName>
</protein>
<sequence>MVHTLNKQDINVDAGEDTKPKKFIMWLFVVSSTIMFGGWTSFYIVFAASKGKGHGLVLPDAFMYSTGIILASSVCLFLAARGLRKGDISLSRIFLLATMVLGVAFGYVQFDAWKSMVNTGAVLTNNNAAISLIYIVSGFHLLHIFAGLCIVLNAFVGTYKEMSLEQRKYRMEIASIFWHFIDILWIYLYVFLLLNS</sequence>
<dbReference type="InterPro" id="IPR024791">
    <property type="entry name" value="Cyt_c/ubiquinol_Oxase_su3"/>
</dbReference>
<feature type="transmembrane region" description="Helical" evidence="8">
    <location>
        <begin position="61"/>
        <end position="80"/>
    </location>
</feature>
<dbReference type="Proteomes" id="UP000307244">
    <property type="component" value="Unassembled WGS sequence"/>
</dbReference>
<evidence type="ECO:0000256" key="2">
    <source>
        <dbReference type="ARBA" id="ARBA00010581"/>
    </source>
</evidence>
<feature type="transmembrane region" description="Helical" evidence="8">
    <location>
        <begin position="23"/>
        <end position="49"/>
    </location>
</feature>